<gene>
    <name evidence="1" type="ORF">KHQ06_25170</name>
</gene>
<evidence type="ECO:0000313" key="2">
    <source>
        <dbReference type="Proteomes" id="UP000683310"/>
    </source>
</evidence>
<accession>A0ABX8CI47</accession>
<name>A0ABX8CI47_9NOCA</name>
<dbReference type="Proteomes" id="UP000683310">
    <property type="component" value="Chromosome"/>
</dbReference>
<dbReference type="Pfam" id="PF18143">
    <property type="entry name" value="HAD_SAK_2"/>
    <property type="match status" value="1"/>
</dbReference>
<evidence type="ECO:0008006" key="3">
    <source>
        <dbReference type="Google" id="ProtNLM"/>
    </source>
</evidence>
<proteinExistence type="predicted"/>
<dbReference type="EMBL" id="CP074371">
    <property type="protein sequence ID" value="QVI19642.1"/>
    <property type="molecule type" value="Genomic_DNA"/>
</dbReference>
<keyword evidence="2" id="KW-1185">Reference proteome</keyword>
<evidence type="ECO:0000313" key="1">
    <source>
        <dbReference type="EMBL" id="QVI19642.1"/>
    </source>
</evidence>
<sequence>MDRTLRPLLFLDVDGPLIPFGESPSDGLTSPPSPVLGGTNPLVGRIDPQLGSLLLGLRCELVWATTWMHEANRHLSPILGLPTLPVMEWPEDDDEPIDSWFGLHWKTRALVARADGRPFIWVDDEIGDGDGEWVADNHAGPALLYPVDHRVGLESGDVDVIGEWIAVNVGR</sequence>
<organism evidence="1 2">
    <name type="scientific">Nocardia tengchongensis</name>
    <dbReference type="NCBI Taxonomy" id="2055889"/>
    <lineage>
        <taxon>Bacteria</taxon>
        <taxon>Bacillati</taxon>
        <taxon>Actinomycetota</taxon>
        <taxon>Actinomycetes</taxon>
        <taxon>Mycobacteriales</taxon>
        <taxon>Nocardiaceae</taxon>
        <taxon>Nocardia</taxon>
    </lineage>
</organism>
<reference evidence="1 2" key="1">
    <citation type="submission" date="2021-04" db="EMBL/GenBank/DDBJ databases">
        <title>Nocardia tengchongensis.</title>
        <authorList>
            <person name="Zhuang k."/>
            <person name="Ran Y."/>
            <person name="Li W."/>
        </authorList>
    </citation>
    <scope>NUCLEOTIDE SEQUENCE [LARGE SCALE GENOMIC DNA]</scope>
    <source>
        <strain evidence="1 2">CFH S0057</strain>
    </source>
</reference>
<protein>
    <recommendedName>
        <fullName evidence="3">Secreted protein</fullName>
    </recommendedName>
</protein>